<evidence type="ECO:0000313" key="1">
    <source>
        <dbReference type="EMBL" id="QOZ69306.1"/>
    </source>
</evidence>
<dbReference type="KEGG" id="barh:WN72_25555"/>
<sequence length="64" mass="7312">MDALWRARVALSTDINPVNTFEAAGALDQIVDFIDSEEVDAALSRIKARDHFTVMEFRYREAPR</sequence>
<reference evidence="1 2" key="1">
    <citation type="submission" date="2018-06" db="EMBL/GenBank/DDBJ databases">
        <title>Comparative genomics of Bradyrhizobium nodulating Arachidis hypogaea.</title>
        <authorList>
            <person name="Li Y."/>
        </authorList>
    </citation>
    <scope>NUCLEOTIDE SEQUENCE [LARGE SCALE GENOMIC DNA]</scope>
    <source>
        <strain evidence="1 2">CCBAU 051107</strain>
    </source>
</reference>
<dbReference type="AlphaFoldDB" id="A0AAE7NQ29"/>
<name>A0AAE7NQ29_9BRAD</name>
<accession>A0AAE7NQ29</accession>
<dbReference type="Proteomes" id="UP000594015">
    <property type="component" value="Chromosome"/>
</dbReference>
<proteinExistence type="predicted"/>
<protein>
    <submittedName>
        <fullName evidence="1">Uncharacterized protein</fullName>
    </submittedName>
</protein>
<organism evidence="1 2">
    <name type="scientific">Bradyrhizobium arachidis</name>
    <dbReference type="NCBI Taxonomy" id="858423"/>
    <lineage>
        <taxon>Bacteria</taxon>
        <taxon>Pseudomonadati</taxon>
        <taxon>Pseudomonadota</taxon>
        <taxon>Alphaproteobacteria</taxon>
        <taxon>Hyphomicrobiales</taxon>
        <taxon>Nitrobacteraceae</taxon>
        <taxon>Bradyrhizobium</taxon>
    </lineage>
</organism>
<evidence type="ECO:0000313" key="2">
    <source>
        <dbReference type="Proteomes" id="UP000594015"/>
    </source>
</evidence>
<dbReference type="EMBL" id="CP030050">
    <property type="protein sequence ID" value="QOZ69306.1"/>
    <property type="molecule type" value="Genomic_DNA"/>
</dbReference>
<gene>
    <name evidence="1" type="ORF">WN72_25555</name>
</gene>